<sequence>MFDPVSFRGLTLKNRIMVSPMCQYQAGPDGVATDWHFVHYGSLALGGAGLIMVEATAVESRGRISNRDLGLYDDRHVDGLRRMVAFVHSQGVRIGVQLAHAGRKADLAEPIVAPSAVRFSERYQVPHALTEAGLDEVEQAFAAAARRAVAAGFDVIEIHAAHGYLLHQFLSPISNLRTDAYGGSAAGRLRFPLRVVQAVRRAIPDDMPLFIRVSASEWDDRGFTLDEVIQFCQAFREAGVDLVDVSSGGNTPSPPRVYAGYQVPFAQAIRERVKVPVAAVGLLDQPVLADAVIQEGRADLVAIARGFLRDKHWGHTAARALGHPVDPPRSYQRAYLT</sequence>
<keyword evidence="8" id="KW-1185">Reference proteome</keyword>
<keyword evidence="5" id="KW-0560">Oxidoreductase</keyword>
<dbReference type="InterPro" id="IPR013785">
    <property type="entry name" value="Aldolase_TIM"/>
</dbReference>
<feature type="domain" description="NADH:flavin oxidoreductase/NADH oxidase N-terminal" evidence="6">
    <location>
        <begin position="1"/>
        <end position="319"/>
    </location>
</feature>
<organism evidence="7 8">
    <name type="scientific">Alicyclobacillus cellulosilyticus</name>
    <dbReference type="NCBI Taxonomy" id="1003997"/>
    <lineage>
        <taxon>Bacteria</taxon>
        <taxon>Bacillati</taxon>
        <taxon>Bacillota</taxon>
        <taxon>Bacilli</taxon>
        <taxon>Bacillales</taxon>
        <taxon>Alicyclobacillaceae</taxon>
        <taxon>Alicyclobacillus</taxon>
    </lineage>
</organism>
<evidence type="ECO:0000259" key="6">
    <source>
        <dbReference type="Pfam" id="PF00724"/>
    </source>
</evidence>
<dbReference type="PANTHER" id="PTHR43303:SF4">
    <property type="entry name" value="NADPH DEHYDROGENASE C23G7.10C-RELATED"/>
    <property type="match status" value="1"/>
</dbReference>
<reference evidence="7" key="1">
    <citation type="journal article" date="2014" name="Int. J. Syst. Evol. Microbiol.">
        <title>Complete genome sequence of Corynebacterium casei LMG S-19264T (=DSM 44701T), isolated from a smear-ripened cheese.</title>
        <authorList>
            <consortium name="US DOE Joint Genome Institute (JGI-PGF)"/>
            <person name="Walter F."/>
            <person name="Albersmeier A."/>
            <person name="Kalinowski J."/>
            <person name="Ruckert C."/>
        </authorList>
    </citation>
    <scope>NUCLEOTIDE SEQUENCE</scope>
    <source>
        <strain evidence="7">JCM 18487</strain>
    </source>
</reference>
<name>A0A917K1D2_9BACL</name>
<dbReference type="InterPro" id="IPR001155">
    <property type="entry name" value="OxRdtase_FMN_N"/>
</dbReference>
<dbReference type="Proteomes" id="UP000637695">
    <property type="component" value="Unassembled WGS sequence"/>
</dbReference>
<proteinExistence type="predicted"/>
<dbReference type="InterPro" id="IPR044152">
    <property type="entry name" value="YqjM-like"/>
</dbReference>
<evidence type="ECO:0000313" key="7">
    <source>
        <dbReference type="EMBL" id="GGI97072.1"/>
    </source>
</evidence>
<evidence type="ECO:0000256" key="2">
    <source>
        <dbReference type="ARBA" id="ARBA00022630"/>
    </source>
</evidence>
<dbReference type="Pfam" id="PF00724">
    <property type="entry name" value="Oxidored_FMN"/>
    <property type="match status" value="1"/>
</dbReference>
<evidence type="ECO:0000256" key="4">
    <source>
        <dbReference type="ARBA" id="ARBA00022857"/>
    </source>
</evidence>
<gene>
    <name evidence="7" type="ORF">GCM10010885_03320</name>
</gene>
<dbReference type="GO" id="GO:0003959">
    <property type="term" value="F:NADPH dehydrogenase activity"/>
    <property type="evidence" value="ECO:0007669"/>
    <property type="project" value="InterPro"/>
</dbReference>
<dbReference type="SUPFAM" id="SSF51395">
    <property type="entry name" value="FMN-linked oxidoreductases"/>
    <property type="match status" value="1"/>
</dbReference>
<accession>A0A917K1D2</accession>
<keyword evidence="3" id="KW-0288">FMN</keyword>
<keyword evidence="2" id="KW-0285">Flavoprotein</keyword>
<dbReference type="CDD" id="cd02932">
    <property type="entry name" value="OYE_YqiM_FMN"/>
    <property type="match status" value="1"/>
</dbReference>
<dbReference type="GO" id="GO:0050661">
    <property type="term" value="F:NADP binding"/>
    <property type="evidence" value="ECO:0007669"/>
    <property type="project" value="InterPro"/>
</dbReference>
<evidence type="ECO:0000256" key="1">
    <source>
        <dbReference type="ARBA" id="ARBA00001917"/>
    </source>
</evidence>
<keyword evidence="4" id="KW-0521">NADP</keyword>
<comment type="cofactor">
    <cofactor evidence="1">
        <name>FMN</name>
        <dbReference type="ChEBI" id="CHEBI:58210"/>
    </cofactor>
</comment>
<dbReference type="AlphaFoldDB" id="A0A917K1D2"/>
<comment type="caution">
    <text evidence="7">The sequence shown here is derived from an EMBL/GenBank/DDBJ whole genome shotgun (WGS) entry which is preliminary data.</text>
</comment>
<evidence type="ECO:0000256" key="3">
    <source>
        <dbReference type="ARBA" id="ARBA00022643"/>
    </source>
</evidence>
<dbReference type="Gene3D" id="3.20.20.70">
    <property type="entry name" value="Aldolase class I"/>
    <property type="match status" value="1"/>
</dbReference>
<protein>
    <submittedName>
        <fullName evidence="7">Oxidoreductase</fullName>
    </submittedName>
</protein>
<evidence type="ECO:0000256" key="5">
    <source>
        <dbReference type="ARBA" id="ARBA00023002"/>
    </source>
</evidence>
<dbReference type="EMBL" id="BMOY01000003">
    <property type="protein sequence ID" value="GGI97072.1"/>
    <property type="molecule type" value="Genomic_DNA"/>
</dbReference>
<evidence type="ECO:0000313" key="8">
    <source>
        <dbReference type="Proteomes" id="UP000637695"/>
    </source>
</evidence>
<dbReference type="GO" id="GO:0010181">
    <property type="term" value="F:FMN binding"/>
    <property type="evidence" value="ECO:0007669"/>
    <property type="project" value="InterPro"/>
</dbReference>
<reference evidence="7" key="2">
    <citation type="submission" date="2020-09" db="EMBL/GenBank/DDBJ databases">
        <authorList>
            <person name="Sun Q."/>
            <person name="Ohkuma M."/>
        </authorList>
    </citation>
    <scope>NUCLEOTIDE SEQUENCE</scope>
    <source>
        <strain evidence="7">JCM 18487</strain>
    </source>
</reference>
<dbReference type="PANTHER" id="PTHR43303">
    <property type="entry name" value="NADPH DEHYDROGENASE C23G7.10C-RELATED"/>
    <property type="match status" value="1"/>
</dbReference>